<dbReference type="PANTHER" id="PTHR47326:SF1">
    <property type="entry name" value="HTH PSQ-TYPE DOMAIN-CONTAINING PROTEIN"/>
    <property type="match status" value="1"/>
</dbReference>
<feature type="region of interest" description="Disordered" evidence="1">
    <location>
        <begin position="19"/>
        <end position="41"/>
    </location>
</feature>
<organism evidence="2 3">
    <name type="scientific">Araneus ventricosus</name>
    <name type="common">Orbweaver spider</name>
    <name type="synonym">Epeira ventricosa</name>
    <dbReference type="NCBI Taxonomy" id="182803"/>
    <lineage>
        <taxon>Eukaryota</taxon>
        <taxon>Metazoa</taxon>
        <taxon>Ecdysozoa</taxon>
        <taxon>Arthropoda</taxon>
        <taxon>Chelicerata</taxon>
        <taxon>Arachnida</taxon>
        <taxon>Araneae</taxon>
        <taxon>Araneomorphae</taxon>
        <taxon>Entelegynae</taxon>
        <taxon>Araneoidea</taxon>
        <taxon>Araneidae</taxon>
        <taxon>Araneus</taxon>
    </lineage>
</organism>
<dbReference type="PANTHER" id="PTHR47326">
    <property type="entry name" value="TRANSPOSABLE ELEMENT TC3 TRANSPOSASE-LIKE PROTEIN"/>
    <property type="match status" value="1"/>
</dbReference>
<dbReference type="OrthoDB" id="10066061at2759"/>
<gene>
    <name evidence="2" type="ORF">AVEN_241159_1</name>
</gene>
<evidence type="ECO:0000313" key="3">
    <source>
        <dbReference type="Proteomes" id="UP000499080"/>
    </source>
</evidence>
<name>A0A4Y2PMX3_ARAVE</name>
<protein>
    <recommendedName>
        <fullName evidence="4">DUF4817 domain-containing protein</fullName>
    </recommendedName>
</protein>
<dbReference type="Proteomes" id="UP000499080">
    <property type="component" value="Unassembled WGS sequence"/>
</dbReference>
<evidence type="ECO:0000313" key="2">
    <source>
        <dbReference type="EMBL" id="GBN53308.1"/>
    </source>
</evidence>
<dbReference type="AlphaFoldDB" id="A0A4Y2PMX3"/>
<comment type="caution">
    <text evidence="2">The sequence shown here is derived from an EMBL/GenBank/DDBJ whole genome shotgun (WGS) entry which is preliminary data.</text>
</comment>
<keyword evidence="3" id="KW-1185">Reference proteome</keyword>
<accession>A0A4Y2PMX3</accession>
<evidence type="ECO:0000256" key="1">
    <source>
        <dbReference type="SAM" id="MobiDB-lite"/>
    </source>
</evidence>
<dbReference type="EMBL" id="BGPR01011858">
    <property type="protein sequence ID" value="GBN53308.1"/>
    <property type="molecule type" value="Genomic_DNA"/>
</dbReference>
<sequence length="100" mass="11902">MLLTINRIKDKFETNGTVDDVHRQRSGRPRTSRRFTSQERVLESYRQTSQKSVRQTNREIGISESSVQRILRCCKWKSYISTVVYAINEDDLDQRKQFCE</sequence>
<evidence type="ECO:0008006" key="4">
    <source>
        <dbReference type="Google" id="ProtNLM"/>
    </source>
</evidence>
<proteinExistence type="predicted"/>
<feature type="compositionally biased region" description="Basic residues" evidence="1">
    <location>
        <begin position="24"/>
        <end position="33"/>
    </location>
</feature>
<reference evidence="2 3" key="1">
    <citation type="journal article" date="2019" name="Sci. Rep.">
        <title>Orb-weaving spider Araneus ventricosus genome elucidates the spidroin gene catalogue.</title>
        <authorList>
            <person name="Kono N."/>
            <person name="Nakamura H."/>
            <person name="Ohtoshi R."/>
            <person name="Moran D.A.P."/>
            <person name="Shinohara A."/>
            <person name="Yoshida Y."/>
            <person name="Fujiwara M."/>
            <person name="Mori M."/>
            <person name="Tomita M."/>
            <person name="Arakawa K."/>
        </authorList>
    </citation>
    <scope>NUCLEOTIDE SEQUENCE [LARGE SCALE GENOMIC DNA]</scope>
</reference>